<dbReference type="InterPro" id="IPR011990">
    <property type="entry name" value="TPR-like_helical_dom_sf"/>
</dbReference>
<accession>A0ABU3BEF0</accession>
<gene>
    <name evidence="2" type="ORF">RM520_02770</name>
</gene>
<organism evidence="2 3">
    <name type="scientific">Croceitalea vernalis</name>
    <dbReference type="NCBI Taxonomy" id="3075599"/>
    <lineage>
        <taxon>Bacteria</taxon>
        <taxon>Pseudomonadati</taxon>
        <taxon>Bacteroidota</taxon>
        <taxon>Flavobacteriia</taxon>
        <taxon>Flavobacteriales</taxon>
        <taxon>Flavobacteriaceae</taxon>
        <taxon>Croceitalea</taxon>
    </lineage>
</organism>
<evidence type="ECO:0000256" key="1">
    <source>
        <dbReference type="SAM" id="Coils"/>
    </source>
</evidence>
<feature type="coiled-coil region" evidence="1">
    <location>
        <begin position="421"/>
        <end position="448"/>
    </location>
</feature>
<keyword evidence="1" id="KW-0175">Coiled coil</keyword>
<sequence length="852" mass="98777">MKLHIKLFISGIVGMLVFNACSVKKDKFINRNWHALNTKYNTLYNGNIAFETGRQELNNSYRDDFWEILPVERLEVTDEIKLDSEDNNPNFVIAEEKATKAIQKHSMDIKDEERNPQTDEAFLLLGKARYFDQRYIPALESFNYILRKYTNSDKFNEARIWREKTNMRLDNPELAIKNLKNLFKYDELSNQEYADANAVMAQSYLNLKAADTAIQKLKIAQSYTKKNEERGRYLFIIGQLYNQLGFKDSANYAFDKVIALNRKAPRVYMINAHLKKIQNTELTDTNYEEMLEYLTDLEENRENRPFLDKIYRQIAKFHLETSSDSLAIAYFNKSLRATQQDRKLNSKNYENLAEYNFDHNEYKNAGAYYDSVLTNLAVDTRKYRAIKKKFDNLEDVIKYEDIAQYADSVITVHEMPEQDRITYFEEYIAELQRKAAEAEAEKDKKASAGFAAFGNSPGGKENKGKFYFYNITSLGYGKTDFKTRWGTRELEDDWRWSDKSKALPSESTGNIVTADSIASPLSEEEKYSVDFYLNQVPTDVAIVDSLRTERNFANYQLGLIYKEKFKENLLAAGKLESVLASNPEERLVLPSKYNLYKIYEESGSPLALEMKQNIINNHANTRYAEILLNPQAVLANEADSPDKKYADLYKLYQDQQFLKVITLSEENINKYTGDPIVPKFEMLKANAIGRLQGFEPFKEALNYVALTYPNNPEGKKAEQMVAEQLPKLASKEFSPETGSEGAGNWKVVFPFKNRDNEKALKLLKRMQEVVKDLKYKNLVSKDIYTLEDQFVVVHGFKSKDFALGYAELIKNNKDYRIKDENFVVLSSNYKTILVHKNIEDYKTQILTPKTSN</sequence>
<dbReference type="SUPFAM" id="SSF48452">
    <property type="entry name" value="TPR-like"/>
    <property type="match status" value="1"/>
</dbReference>
<protein>
    <recommendedName>
        <fullName evidence="4">Protein involved in gliding motility SprE</fullName>
    </recommendedName>
</protein>
<evidence type="ECO:0000313" key="2">
    <source>
        <dbReference type="EMBL" id="MDT0620529.1"/>
    </source>
</evidence>
<evidence type="ECO:0000313" key="3">
    <source>
        <dbReference type="Proteomes" id="UP001250662"/>
    </source>
</evidence>
<comment type="caution">
    <text evidence="2">The sequence shown here is derived from an EMBL/GenBank/DDBJ whole genome shotgun (WGS) entry which is preliminary data.</text>
</comment>
<keyword evidence="3" id="KW-1185">Reference proteome</keyword>
<proteinExistence type="predicted"/>
<dbReference type="EMBL" id="JAVRHU010000001">
    <property type="protein sequence ID" value="MDT0620529.1"/>
    <property type="molecule type" value="Genomic_DNA"/>
</dbReference>
<dbReference type="Proteomes" id="UP001250662">
    <property type="component" value="Unassembled WGS sequence"/>
</dbReference>
<name>A0ABU3BEF0_9FLAO</name>
<evidence type="ECO:0008006" key="4">
    <source>
        <dbReference type="Google" id="ProtNLM"/>
    </source>
</evidence>
<reference evidence="2 3" key="1">
    <citation type="submission" date="2023-09" db="EMBL/GenBank/DDBJ databases">
        <authorList>
            <person name="Rey-Velasco X."/>
        </authorList>
    </citation>
    <scope>NUCLEOTIDE SEQUENCE [LARGE SCALE GENOMIC DNA]</scope>
    <source>
        <strain evidence="2 3">P007</strain>
    </source>
</reference>
<dbReference type="Gene3D" id="1.25.40.10">
    <property type="entry name" value="Tetratricopeptide repeat domain"/>
    <property type="match status" value="3"/>
</dbReference>